<sequence length="122" mass="13683">MDTEFILLGHGSRRKEANQGLVEVAHKVSKILGEEVTPVFMDHQEPSLPEGVLEKIQQGAKKIIIMPLFLFRGMHVTVDIHEEIHELKEKYADVEILFTKELGADDVIAQLASQRIKEALGA</sequence>
<proteinExistence type="predicted"/>
<dbReference type="Gene3D" id="3.40.50.1400">
    <property type="match status" value="1"/>
</dbReference>
<evidence type="ECO:0000313" key="3">
    <source>
        <dbReference type="EMBL" id="HHY27493.1"/>
    </source>
</evidence>
<keyword evidence="1" id="KW-0479">Metal-binding</keyword>
<dbReference type="AlphaFoldDB" id="A0A7C7D6J9"/>
<organism evidence="3 4">
    <name type="scientific">Desulfitobacterium dehalogenans</name>
    <dbReference type="NCBI Taxonomy" id="36854"/>
    <lineage>
        <taxon>Bacteria</taxon>
        <taxon>Bacillati</taxon>
        <taxon>Bacillota</taxon>
        <taxon>Clostridia</taxon>
        <taxon>Eubacteriales</taxon>
        <taxon>Desulfitobacteriaceae</taxon>
        <taxon>Desulfitobacterium</taxon>
    </lineage>
</organism>
<dbReference type="GO" id="GO:0016829">
    <property type="term" value="F:lyase activity"/>
    <property type="evidence" value="ECO:0007669"/>
    <property type="project" value="UniProtKB-KW"/>
</dbReference>
<comment type="caution">
    <text evidence="3">The sequence shown here is derived from an EMBL/GenBank/DDBJ whole genome shotgun (WGS) entry which is preliminary data.</text>
</comment>
<dbReference type="PANTHER" id="PTHR33542:SF3">
    <property type="entry name" value="SIROHYDROCHLORIN FERROCHELATASE, CHLOROPLASTIC"/>
    <property type="match status" value="1"/>
</dbReference>
<dbReference type="Proteomes" id="UP000553059">
    <property type="component" value="Unassembled WGS sequence"/>
</dbReference>
<keyword evidence="2" id="KW-0456">Lyase</keyword>
<accession>A0A7C7D6J9</accession>
<dbReference type="EMBL" id="DUTF01000264">
    <property type="protein sequence ID" value="HHY27493.1"/>
    <property type="molecule type" value="Genomic_DNA"/>
</dbReference>
<dbReference type="InterPro" id="IPR002762">
    <property type="entry name" value="CbiX-like"/>
</dbReference>
<dbReference type="SUPFAM" id="SSF53800">
    <property type="entry name" value="Chelatase"/>
    <property type="match status" value="1"/>
</dbReference>
<dbReference type="PANTHER" id="PTHR33542">
    <property type="entry name" value="SIROHYDROCHLORIN FERROCHELATASE, CHLOROPLASTIC"/>
    <property type="match status" value="1"/>
</dbReference>
<reference evidence="3 4" key="1">
    <citation type="journal article" date="2020" name="Biotechnol. Biofuels">
        <title>New insights from the biogas microbiome by comprehensive genome-resolved metagenomics of nearly 1600 species originating from multiple anaerobic digesters.</title>
        <authorList>
            <person name="Campanaro S."/>
            <person name="Treu L."/>
            <person name="Rodriguez-R L.M."/>
            <person name="Kovalovszki A."/>
            <person name="Ziels R.M."/>
            <person name="Maus I."/>
            <person name="Zhu X."/>
            <person name="Kougias P.G."/>
            <person name="Basile A."/>
            <person name="Luo G."/>
            <person name="Schluter A."/>
            <person name="Konstantinidis K.T."/>
            <person name="Angelidaki I."/>
        </authorList>
    </citation>
    <scope>NUCLEOTIDE SEQUENCE [LARGE SCALE GENOMIC DNA]</scope>
    <source>
        <strain evidence="3">AS05jafATM_4</strain>
    </source>
</reference>
<dbReference type="InterPro" id="IPR050963">
    <property type="entry name" value="Sirohydro_Cobaltochel/CbiX"/>
</dbReference>
<dbReference type="GO" id="GO:0046872">
    <property type="term" value="F:metal ion binding"/>
    <property type="evidence" value="ECO:0007669"/>
    <property type="project" value="UniProtKB-KW"/>
</dbReference>
<evidence type="ECO:0000256" key="1">
    <source>
        <dbReference type="ARBA" id="ARBA00022723"/>
    </source>
</evidence>
<name>A0A7C7D6J9_9FIRM</name>
<evidence type="ECO:0000313" key="4">
    <source>
        <dbReference type="Proteomes" id="UP000553059"/>
    </source>
</evidence>
<dbReference type="CDD" id="cd03416">
    <property type="entry name" value="CbiX_SirB_N"/>
    <property type="match status" value="1"/>
</dbReference>
<evidence type="ECO:0000256" key="2">
    <source>
        <dbReference type="ARBA" id="ARBA00023239"/>
    </source>
</evidence>
<dbReference type="Pfam" id="PF01903">
    <property type="entry name" value="CbiX"/>
    <property type="match status" value="1"/>
</dbReference>
<protein>
    <submittedName>
        <fullName evidence="3">Cobalamin biosynthesis protein CbiX</fullName>
    </submittedName>
</protein>
<gene>
    <name evidence="3" type="ORF">GX523_12275</name>
</gene>